<dbReference type="PROSITE" id="PS00175">
    <property type="entry name" value="PG_MUTASE"/>
    <property type="match status" value="1"/>
</dbReference>
<name>A0A3P3VTK4_9MICO</name>
<dbReference type="AlphaFoldDB" id="A0A3P3VTK4"/>
<dbReference type="SMART" id="SM00855">
    <property type="entry name" value="PGAM"/>
    <property type="match status" value="1"/>
</dbReference>
<accession>A0A3P3VTK4</accession>
<sequence length="203" mass="22040">MRLVATAPLSTKEHVMRIGLIRHGETDWNAQSRLQGRTDVPLNDRGLEQAEDAARLLRGHGWSEIYATPLSRALRTAEIIAVENGLPRPSIAPNLVERSFGELEGAPVYDDNGERLPIDHPTVEPEPEVVARALAALREIATAHDDDAEVLVVAHGSVIRLVLTELLGWRAPHISNLAMSVIETDDSAAAGFVVRSANGYLIA</sequence>
<dbReference type="OrthoDB" id="4697614at2"/>
<keyword evidence="1" id="KW-0324">Glycolysis</keyword>
<dbReference type="PANTHER" id="PTHR48100">
    <property type="entry name" value="BROAD-SPECIFICITY PHOSPHATASE YOR283W-RELATED"/>
    <property type="match status" value="1"/>
</dbReference>
<comment type="caution">
    <text evidence="5">The sequence shown here is derived from an EMBL/GenBank/DDBJ whole genome shotgun (WGS) entry which is preliminary data.</text>
</comment>
<gene>
    <name evidence="5" type="ORF">EG850_10365</name>
</gene>
<organism evidence="5 6">
    <name type="scientific">Gulosibacter macacae</name>
    <dbReference type="NCBI Taxonomy" id="2488791"/>
    <lineage>
        <taxon>Bacteria</taxon>
        <taxon>Bacillati</taxon>
        <taxon>Actinomycetota</taxon>
        <taxon>Actinomycetes</taxon>
        <taxon>Micrococcales</taxon>
        <taxon>Microbacteriaceae</taxon>
        <taxon>Gulosibacter</taxon>
    </lineage>
</organism>
<dbReference type="InterPro" id="IPR001345">
    <property type="entry name" value="PG/BPGM_mutase_AS"/>
</dbReference>
<dbReference type="GO" id="GO:0005737">
    <property type="term" value="C:cytoplasm"/>
    <property type="evidence" value="ECO:0007669"/>
    <property type="project" value="TreeGrafter"/>
</dbReference>
<dbReference type="CDD" id="cd07067">
    <property type="entry name" value="HP_PGM_like"/>
    <property type="match status" value="1"/>
</dbReference>
<evidence type="ECO:0000313" key="5">
    <source>
        <dbReference type="EMBL" id="RRJ86115.1"/>
    </source>
</evidence>
<feature type="active site" description="Tele-phosphohistidine intermediate" evidence="3">
    <location>
        <position position="23"/>
    </location>
</feature>
<feature type="active site" description="Proton donor/acceptor" evidence="3">
    <location>
        <position position="97"/>
    </location>
</feature>
<dbReference type="Pfam" id="PF00300">
    <property type="entry name" value="His_Phos_1"/>
    <property type="match status" value="1"/>
</dbReference>
<evidence type="ECO:0000256" key="4">
    <source>
        <dbReference type="PIRSR" id="PIRSR613078-2"/>
    </source>
</evidence>
<dbReference type="SUPFAM" id="SSF53254">
    <property type="entry name" value="Phosphoglycerate mutase-like"/>
    <property type="match status" value="1"/>
</dbReference>
<evidence type="ECO:0000256" key="1">
    <source>
        <dbReference type="ARBA" id="ARBA00023152"/>
    </source>
</evidence>
<keyword evidence="2" id="KW-0413">Isomerase</keyword>
<evidence type="ECO:0000256" key="2">
    <source>
        <dbReference type="ARBA" id="ARBA00023235"/>
    </source>
</evidence>
<dbReference type="InterPro" id="IPR013078">
    <property type="entry name" value="His_Pase_superF_clade-1"/>
</dbReference>
<dbReference type="PANTHER" id="PTHR48100:SF1">
    <property type="entry name" value="HISTIDINE PHOSPHATASE FAMILY PROTEIN-RELATED"/>
    <property type="match status" value="1"/>
</dbReference>
<feature type="binding site" evidence="4">
    <location>
        <begin position="22"/>
        <end position="29"/>
    </location>
    <ligand>
        <name>substrate</name>
    </ligand>
</feature>
<evidence type="ECO:0000256" key="3">
    <source>
        <dbReference type="PIRSR" id="PIRSR613078-1"/>
    </source>
</evidence>
<dbReference type="Proteomes" id="UP000274391">
    <property type="component" value="Unassembled WGS sequence"/>
</dbReference>
<dbReference type="Gene3D" id="3.40.50.1240">
    <property type="entry name" value="Phosphoglycerate mutase-like"/>
    <property type="match status" value="1"/>
</dbReference>
<reference evidence="5 6" key="1">
    <citation type="submission" date="2018-11" db="EMBL/GenBank/DDBJ databases">
        <title>YIM 102482-1 draft genome.</title>
        <authorList>
            <person name="Li G."/>
            <person name="Jiang Y."/>
        </authorList>
    </citation>
    <scope>NUCLEOTIDE SEQUENCE [LARGE SCALE GENOMIC DNA]</scope>
    <source>
        <strain evidence="5 6">YIM 102482-1</strain>
    </source>
</reference>
<dbReference type="InterPro" id="IPR050275">
    <property type="entry name" value="PGM_Phosphatase"/>
</dbReference>
<protein>
    <submittedName>
        <fullName evidence="5">Histidine phosphatase family protein</fullName>
    </submittedName>
</protein>
<proteinExistence type="predicted"/>
<dbReference type="InterPro" id="IPR029033">
    <property type="entry name" value="His_PPase_superfam"/>
</dbReference>
<dbReference type="GO" id="GO:0016791">
    <property type="term" value="F:phosphatase activity"/>
    <property type="evidence" value="ECO:0007669"/>
    <property type="project" value="TreeGrafter"/>
</dbReference>
<keyword evidence="6" id="KW-1185">Reference proteome</keyword>
<dbReference type="EMBL" id="RQVS01000012">
    <property type="protein sequence ID" value="RRJ86115.1"/>
    <property type="molecule type" value="Genomic_DNA"/>
</dbReference>
<feature type="binding site" evidence="4">
    <location>
        <position position="72"/>
    </location>
    <ligand>
        <name>substrate</name>
    </ligand>
</feature>
<evidence type="ECO:0000313" key="6">
    <source>
        <dbReference type="Proteomes" id="UP000274391"/>
    </source>
</evidence>